<protein>
    <submittedName>
        <fullName evidence="4">Lipid A oxidase</fullName>
    </submittedName>
</protein>
<keyword evidence="1 2" id="KW-0732">Signal</keyword>
<gene>
    <name evidence="4" type="ORF">DRV85_09195</name>
</gene>
<name>A0A365UA99_9RHOB</name>
<keyword evidence="5" id="KW-1185">Reference proteome</keyword>
<feature type="signal peptide" evidence="2">
    <location>
        <begin position="1"/>
        <end position="23"/>
    </location>
</feature>
<evidence type="ECO:0000256" key="2">
    <source>
        <dbReference type="SAM" id="SignalP"/>
    </source>
</evidence>
<reference evidence="4 5" key="1">
    <citation type="submission" date="2018-07" db="EMBL/GenBank/DDBJ databases">
        <title>Rhodosalinus sp. strain E84T genomic sequence and assembly.</title>
        <authorList>
            <person name="Liu Z.-W."/>
            <person name="Lu D.-C."/>
        </authorList>
    </citation>
    <scope>NUCLEOTIDE SEQUENCE [LARGE SCALE GENOMIC DNA]</scope>
    <source>
        <strain evidence="4 5">E84</strain>
    </source>
</reference>
<dbReference type="OrthoDB" id="9810784at2"/>
<evidence type="ECO:0000259" key="3">
    <source>
        <dbReference type="Pfam" id="PF13505"/>
    </source>
</evidence>
<dbReference type="Gene3D" id="2.40.160.20">
    <property type="match status" value="1"/>
</dbReference>
<sequence>MRHLTTLVKAISAALLLAGPAAAEFELSLYSGWQTSPHSRAEGDYPGGGTYDALFGWEGKSFELPLYYGLRGTWWLTDRFGWGLEGTHAKVYAPDDERAAAGFDRFELTDGHNIFTVNALRRWPNQWKGLTPYVGGGLGFAMPHVDVEPTGGPRTYGFQVTGPAVRLFAGASMELSERWALFGEYQFTWSDNSADLEGGGTLETRIVTNALNFGVSYRF</sequence>
<dbReference type="Pfam" id="PF13505">
    <property type="entry name" value="OMP_b-brl"/>
    <property type="match status" value="1"/>
</dbReference>
<accession>A0A365UA99</accession>
<dbReference type="InterPro" id="IPR011250">
    <property type="entry name" value="OMP/PagP_B-barrel"/>
</dbReference>
<evidence type="ECO:0000313" key="5">
    <source>
        <dbReference type="Proteomes" id="UP000253370"/>
    </source>
</evidence>
<dbReference type="Proteomes" id="UP000253370">
    <property type="component" value="Unassembled WGS sequence"/>
</dbReference>
<evidence type="ECO:0000313" key="4">
    <source>
        <dbReference type="EMBL" id="RBI85884.1"/>
    </source>
</evidence>
<dbReference type="EMBL" id="QNTQ01000006">
    <property type="protein sequence ID" value="RBI85884.1"/>
    <property type="molecule type" value="Genomic_DNA"/>
</dbReference>
<dbReference type="InterPro" id="IPR027385">
    <property type="entry name" value="Beta-barrel_OMP"/>
</dbReference>
<feature type="domain" description="Outer membrane protein beta-barrel" evidence="3">
    <location>
        <begin position="51"/>
        <end position="219"/>
    </location>
</feature>
<dbReference type="AlphaFoldDB" id="A0A365UA99"/>
<comment type="caution">
    <text evidence="4">The sequence shown here is derived from an EMBL/GenBank/DDBJ whole genome shotgun (WGS) entry which is preliminary data.</text>
</comment>
<evidence type="ECO:0000256" key="1">
    <source>
        <dbReference type="ARBA" id="ARBA00022729"/>
    </source>
</evidence>
<feature type="chain" id="PRO_5016561513" evidence="2">
    <location>
        <begin position="24"/>
        <end position="219"/>
    </location>
</feature>
<dbReference type="RefSeq" id="WP_113289143.1">
    <property type="nucleotide sequence ID" value="NZ_QNTQ01000006.1"/>
</dbReference>
<organism evidence="4 5">
    <name type="scientific">Rhodosalinus halophilus</name>
    <dbReference type="NCBI Taxonomy" id="2259333"/>
    <lineage>
        <taxon>Bacteria</taxon>
        <taxon>Pseudomonadati</taxon>
        <taxon>Pseudomonadota</taxon>
        <taxon>Alphaproteobacteria</taxon>
        <taxon>Rhodobacterales</taxon>
        <taxon>Paracoccaceae</taxon>
        <taxon>Rhodosalinus</taxon>
    </lineage>
</organism>
<dbReference type="SUPFAM" id="SSF56925">
    <property type="entry name" value="OMPA-like"/>
    <property type="match status" value="1"/>
</dbReference>
<proteinExistence type="predicted"/>